<dbReference type="AlphaFoldDB" id="A0A507FNW1"/>
<dbReference type="PANTHER" id="PTHR48064">
    <property type="entry name" value="OS01G0750400 PROTEIN"/>
    <property type="match status" value="1"/>
</dbReference>
<evidence type="ECO:0000313" key="5">
    <source>
        <dbReference type="EMBL" id="TPX78109.1"/>
    </source>
</evidence>
<dbReference type="OrthoDB" id="1394818at2759"/>
<proteinExistence type="predicted"/>
<name>A0A507FNW1_9FUNG</name>
<sequence>MPVESIPVEILHLIFQWIHPSKLLKYKRLSSFFNTLLSDTHFARLVLRLHSNSTTSYASSPKHLSHSSSTSTRPTDDYKRLWLLWPDEYQAAYASLPHIASQPDLEWTFLGTLANPTASIPPAIQYFTNIHTLSLSGFHGIIPSEISLLKTTLKSLTMKGNSFHSSIPSCMFQLENLETLILRNCFLKGPVSPNIGKLRKLVHVDLSMNALSGCIPASIGRLSQLRYLDLQSNVFDGEIPVALTSCRALQVMNLGQNKLHGRIPCEFERLQALTYFNAWSNNLSGPIPSTLASLKHLKHLKLAWNQFTGPIPPAFKTLTSLIDLDVSNNLLDDTHPSNTTESVPSFPGLMGTWAAASVNDLKRSHRFGNGLWKSLAVVVGVCVVTVRFW</sequence>
<protein>
    <recommendedName>
        <fullName evidence="4">F-box domain-containing protein</fullName>
    </recommendedName>
</protein>
<dbReference type="InterPro" id="IPR001810">
    <property type="entry name" value="F-box_dom"/>
</dbReference>
<dbReference type="InterPro" id="IPR036047">
    <property type="entry name" value="F-box-like_dom_sf"/>
</dbReference>
<dbReference type="FunFam" id="3.80.10.10:FF:000041">
    <property type="entry name" value="LRR receptor-like serine/threonine-protein kinase ERECTA"/>
    <property type="match status" value="1"/>
</dbReference>
<evidence type="ECO:0000256" key="1">
    <source>
        <dbReference type="ARBA" id="ARBA00022614"/>
    </source>
</evidence>
<evidence type="ECO:0000313" key="6">
    <source>
        <dbReference type="Proteomes" id="UP000320333"/>
    </source>
</evidence>
<gene>
    <name evidence="5" type="ORF">CcCBS67573_g00625</name>
</gene>
<dbReference type="Gene3D" id="3.80.10.10">
    <property type="entry name" value="Ribonuclease Inhibitor"/>
    <property type="match status" value="1"/>
</dbReference>
<dbReference type="Proteomes" id="UP000320333">
    <property type="component" value="Unassembled WGS sequence"/>
</dbReference>
<feature type="region of interest" description="Disordered" evidence="3">
    <location>
        <begin position="55"/>
        <end position="75"/>
    </location>
</feature>
<dbReference type="EMBL" id="QEAP01000008">
    <property type="protein sequence ID" value="TPX78109.1"/>
    <property type="molecule type" value="Genomic_DNA"/>
</dbReference>
<keyword evidence="2" id="KW-0677">Repeat</keyword>
<keyword evidence="1" id="KW-0433">Leucine-rich repeat</keyword>
<accession>A0A507FNW1</accession>
<feature type="compositionally biased region" description="Low complexity" evidence="3">
    <location>
        <begin position="56"/>
        <end position="71"/>
    </location>
</feature>
<dbReference type="InterPro" id="IPR053038">
    <property type="entry name" value="RLP_Defense"/>
</dbReference>
<evidence type="ECO:0000256" key="3">
    <source>
        <dbReference type="SAM" id="MobiDB-lite"/>
    </source>
</evidence>
<dbReference type="SUPFAM" id="SSF52058">
    <property type="entry name" value="L domain-like"/>
    <property type="match status" value="1"/>
</dbReference>
<keyword evidence="6" id="KW-1185">Reference proteome</keyword>
<dbReference type="InterPro" id="IPR032675">
    <property type="entry name" value="LRR_dom_sf"/>
</dbReference>
<dbReference type="SUPFAM" id="SSF81383">
    <property type="entry name" value="F-box domain"/>
    <property type="match status" value="1"/>
</dbReference>
<dbReference type="PANTHER" id="PTHR48064:SF6">
    <property type="entry name" value="RECEPTOR-LIKE PROTEIN KINASE 2"/>
    <property type="match status" value="1"/>
</dbReference>
<evidence type="ECO:0000256" key="2">
    <source>
        <dbReference type="ARBA" id="ARBA00022737"/>
    </source>
</evidence>
<dbReference type="InterPro" id="IPR001611">
    <property type="entry name" value="Leu-rich_rpt"/>
</dbReference>
<evidence type="ECO:0000259" key="4">
    <source>
        <dbReference type="PROSITE" id="PS50181"/>
    </source>
</evidence>
<comment type="caution">
    <text evidence="5">The sequence shown here is derived from an EMBL/GenBank/DDBJ whole genome shotgun (WGS) entry which is preliminary data.</text>
</comment>
<dbReference type="PROSITE" id="PS50181">
    <property type="entry name" value="FBOX"/>
    <property type="match status" value="1"/>
</dbReference>
<organism evidence="5 6">
    <name type="scientific">Chytriomyces confervae</name>
    <dbReference type="NCBI Taxonomy" id="246404"/>
    <lineage>
        <taxon>Eukaryota</taxon>
        <taxon>Fungi</taxon>
        <taxon>Fungi incertae sedis</taxon>
        <taxon>Chytridiomycota</taxon>
        <taxon>Chytridiomycota incertae sedis</taxon>
        <taxon>Chytridiomycetes</taxon>
        <taxon>Chytridiales</taxon>
        <taxon>Chytriomycetaceae</taxon>
        <taxon>Chytriomyces</taxon>
    </lineage>
</organism>
<feature type="domain" description="F-box" evidence="4">
    <location>
        <begin position="1"/>
        <end position="45"/>
    </location>
</feature>
<reference evidence="5 6" key="1">
    <citation type="journal article" date="2019" name="Sci. Rep.">
        <title>Comparative genomics of chytrid fungi reveal insights into the obligate biotrophic and pathogenic lifestyle of Synchytrium endobioticum.</title>
        <authorList>
            <person name="van de Vossenberg B.T.L.H."/>
            <person name="Warris S."/>
            <person name="Nguyen H.D.T."/>
            <person name="van Gent-Pelzer M.P.E."/>
            <person name="Joly D.L."/>
            <person name="van de Geest H.C."/>
            <person name="Bonants P.J.M."/>
            <person name="Smith D.S."/>
            <person name="Levesque C.A."/>
            <person name="van der Lee T.A.J."/>
        </authorList>
    </citation>
    <scope>NUCLEOTIDE SEQUENCE [LARGE SCALE GENOMIC DNA]</scope>
    <source>
        <strain evidence="5 6">CBS 675.73</strain>
    </source>
</reference>
<dbReference type="Pfam" id="PF00560">
    <property type="entry name" value="LRR_1"/>
    <property type="match status" value="5"/>
</dbReference>